<proteinExistence type="predicted"/>
<sequence>PFSLRQSGFSWYISSDQKITIYPTLKIDTLIISIFKLVKMIDIHVKCQSIQSNKVYNMYFKTYRALMTA</sequence>
<feature type="non-terminal residue" evidence="1">
    <location>
        <position position="69"/>
    </location>
</feature>
<evidence type="ECO:0000313" key="2">
    <source>
        <dbReference type="Proteomes" id="UP000789920"/>
    </source>
</evidence>
<gene>
    <name evidence="1" type="ORF">RPERSI_LOCUS16332</name>
</gene>
<accession>A0ACA9QZL8</accession>
<reference evidence="1" key="1">
    <citation type="submission" date="2021-06" db="EMBL/GenBank/DDBJ databases">
        <authorList>
            <person name="Kallberg Y."/>
            <person name="Tangrot J."/>
            <person name="Rosling A."/>
        </authorList>
    </citation>
    <scope>NUCLEOTIDE SEQUENCE</scope>
    <source>
        <strain evidence="1">MA461A</strain>
    </source>
</reference>
<comment type="caution">
    <text evidence="1">The sequence shown here is derived from an EMBL/GenBank/DDBJ whole genome shotgun (WGS) entry which is preliminary data.</text>
</comment>
<feature type="non-terminal residue" evidence="1">
    <location>
        <position position="1"/>
    </location>
</feature>
<evidence type="ECO:0000313" key="1">
    <source>
        <dbReference type="EMBL" id="CAG8770383.1"/>
    </source>
</evidence>
<dbReference type="EMBL" id="CAJVQC010040230">
    <property type="protein sequence ID" value="CAG8770383.1"/>
    <property type="molecule type" value="Genomic_DNA"/>
</dbReference>
<keyword evidence="2" id="KW-1185">Reference proteome</keyword>
<organism evidence="1 2">
    <name type="scientific">Racocetra persica</name>
    <dbReference type="NCBI Taxonomy" id="160502"/>
    <lineage>
        <taxon>Eukaryota</taxon>
        <taxon>Fungi</taxon>
        <taxon>Fungi incertae sedis</taxon>
        <taxon>Mucoromycota</taxon>
        <taxon>Glomeromycotina</taxon>
        <taxon>Glomeromycetes</taxon>
        <taxon>Diversisporales</taxon>
        <taxon>Gigasporaceae</taxon>
        <taxon>Racocetra</taxon>
    </lineage>
</organism>
<name>A0ACA9QZL8_9GLOM</name>
<dbReference type="Proteomes" id="UP000789920">
    <property type="component" value="Unassembled WGS sequence"/>
</dbReference>
<protein>
    <submittedName>
        <fullName evidence="1">34057_t:CDS:1</fullName>
    </submittedName>
</protein>